<organism evidence="3 4">
    <name type="scientific">Ranitomeya imitator</name>
    <name type="common">mimic poison frog</name>
    <dbReference type="NCBI Taxonomy" id="111125"/>
    <lineage>
        <taxon>Eukaryota</taxon>
        <taxon>Metazoa</taxon>
        <taxon>Chordata</taxon>
        <taxon>Craniata</taxon>
        <taxon>Vertebrata</taxon>
        <taxon>Euteleostomi</taxon>
        <taxon>Amphibia</taxon>
        <taxon>Batrachia</taxon>
        <taxon>Anura</taxon>
        <taxon>Neobatrachia</taxon>
        <taxon>Hyloidea</taxon>
        <taxon>Dendrobatidae</taxon>
        <taxon>Dendrobatinae</taxon>
        <taxon>Ranitomeya</taxon>
    </lineage>
</organism>
<dbReference type="InterPro" id="IPR036179">
    <property type="entry name" value="Ig-like_dom_sf"/>
</dbReference>
<feature type="chain" id="PRO_5047396080" description="Intercellular adhesion molecule N-terminal domain-containing protein" evidence="1">
    <location>
        <begin position="20"/>
        <end position="208"/>
    </location>
</feature>
<dbReference type="InterPro" id="IPR037413">
    <property type="entry name" value="MADCAM1"/>
</dbReference>
<reference evidence="3" key="1">
    <citation type="submission" date="2023-07" db="EMBL/GenBank/DDBJ databases">
        <authorList>
            <person name="Stuckert A."/>
        </authorList>
    </citation>
    <scope>NUCLEOTIDE SEQUENCE</scope>
</reference>
<comment type="caution">
    <text evidence="3">The sequence shown here is derived from an EMBL/GenBank/DDBJ whole genome shotgun (WGS) entry which is preliminary data.</text>
</comment>
<feature type="signal peptide" evidence="1">
    <location>
        <begin position="1"/>
        <end position="19"/>
    </location>
</feature>
<dbReference type="Gene3D" id="2.60.40.10">
    <property type="entry name" value="Immunoglobulins"/>
    <property type="match status" value="2"/>
</dbReference>
<protein>
    <recommendedName>
        <fullName evidence="2">Intercellular adhesion molecule N-terminal domain-containing protein</fullName>
    </recommendedName>
</protein>
<dbReference type="EMBL" id="CAUEEQ010029810">
    <property type="protein sequence ID" value="CAJ0949237.1"/>
    <property type="molecule type" value="Genomic_DNA"/>
</dbReference>
<dbReference type="Pfam" id="PF03921">
    <property type="entry name" value="ICAM_N"/>
    <property type="match status" value="1"/>
</dbReference>
<dbReference type="InterPro" id="IPR013768">
    <property type="entry name" value="ICAM_N"/>
</dbReference>
<keyword evidence="4" id="KW-1185">Reference proteome</keyword>
<evidence type="ECO:0000256" key="1">
    <source>
        <dbReference type="SAM" id="SignalP"/>
    </source>
</evidence>
<evidence type="ECO:0000313" key="3">
    <source>
        <dbReference type="EMBL" id="CAJ0949237.1"/>
    </source>
</evidence>
<dbReference type="InterPro" id="IPR013783">
    <property type="entry name" value="Ig-like_fold"/>
</dbReference>
<dbReference type="PANTHER" id="PTHR14162">
    <property type="entry name" value="MUCOSAL ADDRESSIN CELL ADHESION MOLECULE-1"/>
    <property type="match status" value="1"/>
</dbReference>
<gene>
    <name evidence="3" type="ORF">RIMI_LOCUS12522999</name>
</gene>
<evidence type="ECO:0000313" key="4">
    <source>
        <dbReference type="Proteomes" id="UP001176940"/>
    </source>
</evidence>
<dbReference type="PANTHER" id="PTHR14162:SF1">
    <property type="entry name" value="MUCOSAL ADDRESSIN CELL ADHESION MOLECULE 1"/>
    <property type="match status" value="1"/>
</dbReference>
<keyword evidence="1" id="KW-0732">Signal</keyword>
<name>A0ABN9LS11_9NEOB</name>
<feature type="domain" description="Intercellular adhesion molecule N-terminal" evidence="2">
    <location>
        <begin position="23"/>
        <end position="111"/>
    </location>
</feature>
<sequence length="208" mass="23442">MAPCLLRCIVLQLFLLSNAQHYLTVHPVDPVVSTGESIQLNCSINCPLGTVAWKGLDIFVDKQYIAPGYSVQTLENISISMDGTKHCEGTCPGHRKAYQKSLQLHVYALPNTLLLSSDMKNGIHYLNCSMELVYPLPEISCYKGSKLLDERTDNEILDGDLFNITWSWVVPEEDWLSDAFYWCEAQVHVNGQVFKREGTLYISEGIHT</sequence>
<dbReference type="SUPFAM" id="SSF48726">
    <property type="entry name" value="Immunoglobulin"/>
    <property type="match status" value="2"/>
</dbReference>
<proteinExistence type="predicted"/>
<accession>A0ABN9LS11</accession>
<evidence type="ECO:0000259" key="2">
    <source>
        <dbReference type="Pfam" id="PF03921"/>
    </source>
</evidence>
<dbReference type="Proteomes" id="UP001176940">
    <property type="component" value="Unassembled WGS sequence"/>
</dbReference>